<evidence type="ECO:0000313" key="1">
    <source>
        <dbReference type="EMBL" id="WZN61270.1"/>
    </source>
</evidence>
<keyword evidence="2" id="KW-1185">Reference proteome</keyword>
<dbReference type="SUPFAM" id="SSF48403">
    <property type="entry name" value="Ankyrin repeat"/>
    <property type="match status" value="1"/>
</dbReference>
<dbReference type="InterPro" id="IPR036770">
    <property type="entry name" value="Ankyrin_rpt-contain_sf"/>
</dbReference>
<protein>
    <submittedName>
        <fullName evidence="1">Uncharacterized protein</fullName>
    </submittedName>
</protein>
<evidence type="ECO:0000313" key="2">
    <source>
        <dbReference type="Proteomes" id="UP001472866"/>
    </source>
</evidence>
<organism evidence="1 2">
    <name type="scientific">Chloropicon roscoffensis</name>
    <dbReference type="NCBI Taxonomy" id="1461544"/>
    <lineage>
        <taxon>Eukaryota</taxon>
        <taxon>Viridiplantae</taxon>
        <taxon>Chlorophyta</taxon>
        <taxon>Chloropicophyceae</taxon>
        <taxon>Chloropicales</taxon>
        <taxon>Chloropicaceae</taxon>
        <taxon>Chloropicon</taxon>
    </lineage>
</organism>
<name>A0AAX4P4F7_9CHLO</name>
<reference evidence="1 2" key="1">
    <citation type="submission" date="2024-03" db="EMBL/GenBank/DDBJ databases">
        <title>Complete genome sequence of the green alga Chloropicon roscoffensis RCC1871.</title>
        <authorList>
            <person name="Lemieux C."/>
            <person name="Pombert J.-F."/>
            <person name="Otis C."/>
            <person name="Turmel M."/>
        </authorList>
    </citation>
    <scope>NUCLEOTIDE SEQUENCE [LARGE SCALE GENOMIC DNA]</scope>
    <source>
        <strain evidence="1 2">RCC1871</strain>
    </source>
</reference>
<dbReference type="Pfam" id="PF12796">
    <property type="entry name" value="Ank_2"/>
    <property type="match status" value="1"/>
</dbReference>
<dbReference type="EMBL" id="CP151504">
    <property type="protein sequence ID" value="WZN61270.1"/>
    <property type="molecule type" value="Genomic_DNA"/>
</dbReference>
<accession>A0AAX4P4F7</accession>
<dbReference type="Proteomes" id="UP001472866">
    <property type="component" value="Chromosome 04"/>
</dbReference>
<gene>
    <name evidence="1" type="ORF">HKI87_04g28050</name>
</gene>
<dbReference type="InterPro" id="IPR002110">
    <property type="entry name" value="Ankyrin_rpt"/>
</dbReference>
<proteinExistence type="predicted"/>
<sequence length="187" mass="19894">MDLQADLEAAVEAGDEGALRALLAAEGGAPRSLNVDARDVFQAPLICRAARSGHSGVVRVLVEAGADATAMNYGDLRKTAIHYAVLRSDLLTIEALLDGMEASGKEFNDELLKEGVFGPERAFPALGLMAITRPRWTPGTHANFPPAMREAAKMFAQVARRVGMADDLVCLIVGLSAYPLSAWTCNL</sequence>
<dbReference type="AlphaFoldDB" id="A0AAX4P4F7"/>
<dbReference type="Gene3D" id="1.25.40.20">
    <property type="entry name" value="Ankyrin repeat-containing domain"/>
    <property type="match status" value="1"/>
</dbReference>